<dbReference type="Proteomes" id="UP000503482">
    <property type="component" value="Chromosome"/>
</dbReference>
<organism evidence="2 3">
    <name type="scientific">Arcobacter venerupis</name>
    <dbReference type="NCBI Taxonomy" id="1054033"/>
    <lineage>
        <taxon>Bacteria</taxon>
        <taxon>Pseudomonadati</taxon>
        <taxon>Campylobacterota</taxon>
        <taxon>Epsilonproteobacteria</taxon>
        <taxon>Campylobacterales</taxon>
        <taxon>Arcobacteraceae</taxon>
        <taxon>Arcobacter</taxon>
    </lineage>
</organism>
<feature type="chain" id="PRO_5042279165" description="Lipoprotein" evidence="1">
    <location>
        <begin position="22"/>
        <end position="166"/>
    </location>
</feature>
<dbReference type="KEGG" id="avp:AVENP_1106"/>
<name>A0AAE7B7T1_9BACT</name>
<dbReference type="AlphaFoldDB" id="A0AAE7B7T1"/>
<gene>
    <name evidence="2" type="ORF">AVENP_1106</name>
</gene>
<proteinExistence type="predicted"/>
<keyword evidence="3" id="KW-1185">Reference proteome</keyword>
<dbReference type="EMBL" id="CP053840">
    <property type="protein sequence ID" value="QKF66661.1"/>
    <property type="molecule type" value="Genomic_DNA"/>
</dbReference>
<sequence length="166" mass="19105">MIKYFTLATLCIFLFTACSNKMLIEPTVSKNLITTKQIKANLIGKKTFLPNIITKDEYSLINIDYSINETYNINGKNSDIINLFNPLLFVGFPLGDNLFFINANLKIIKNNRVIKDYNAKCLHTYTRNLFGNPNFTSMRNECLEEIKDNLNSQIINHIEKGELNEI</sequence>
<evidence type="ECO:0000313" key="3">
    <source>
        <dbReference type="Proteomes" id="UP000503482"/>
    </source>
</evidence>
<evidence type="ECO:0000313" key="2">
    <source>
        <dbReference type="EMBL" id="QKF66661.1"/>
    </source>
</evidence>
<accession>A0AAE7B7T1</accession>
<keyword evidence="1" id="KW-0732">Signal</keyword>
<reference evidence="2 3" key="1">
    <citation type="submission" date="2020-05" db="EMBL/GenBank/DDBJ databases">
        <title>Complete genome sequencing of Campylobacter and Arcobacter type strains.</title>
        <authorList>
            <person name="Miller W.G."/>
            <person name="Yee E."/>
        </authorList>
    </citation>
    <scope>NUCLEOTIDE SEQUENCE [LARGE SCALE GENOMIC DNA]</scope>
    <source>
        <strain evidence="2 3">LMG 26156</strain>
    </source>
</reference>
<dbReference type="RefSeq" id="WP_128358887.1">
    <property type="nucleotide sequence ID" value="NZ_CP053840.1"/>
</dbReference>
<protein>
    <recommendedName>
        <fullName evidence="4">Lipoprotein</fullName>
    </recommendedName>
</protein>
<feature type="signal peptide" evidence="1">
    <location>
        <begin position="1"/>
        <end position="21"/>
    </location>
</feature>
<evidence type="ECO:0000256" key="1">
    <source>
        <dbReference type="SAM" id="SignalP"/>
    </source>
</evidence>
<dbReference type="PROSITE" id="PS51257">
    <property type="entry name" value="PROKAR_LIPOPROTEIN"/>
    <property type="match status" value="1"/>
</dbReference>
<evidence type="ECO:0008006" key="4">
    <source>
        <dbReference type="Google" id="ProtNLM"/>
    </source>
</evidence>